<gene>
    <name evidence="2" type="ORF">QYT958_LOCUS41092</name>
</gene>
<evidence type="ECO:0000313" key="3">
    <source>
        <dbReference type="Proteomes" id="UP000663848"/>
    </source>
</evidence>
<dbReference type="AlphaFoldDB" id="A0A822C5Z5"/>
<accession>A0A822C5Z5</accession>
<proteinExistence type="predicted"/>
<dbReference type="Proteomes" id="UP000663848">
    <property type="component" value="Unassembled WGS sequence"/>
</dbReference>
<evidence type="ECO:0000313" key="2">
    <source>
        <dbReference type="EMBL" id="CAF5036820.1"/>
    </source>
</evidence>
<comment type="caution">
    <text evidence="2">The sequence shown here is derived from an EMBL/GenBank/DDBJ whole genome shotgun (WGS) entry which is preliminary data.</text>
</comment>
<feature type="non-terminal residue" evidence="2">
    <location>
        <position position="1"/>
    </location>
</feature>
<sequence>MITSQAIPTTVQPSLSSTDIGQSTVESMITSKNKRTLNSTI</sequence>
<evidence type="ECO:0000256" key="1">
    <source>
        <dbReference type="SAM" id="MobiDB-lite"/>
    </source>
</evidence>
<name>A0A822C5Z5_9BILA</name>
<reference evidence="2" key="1">
    <citation type="submission" date="2021-02" db="EMBL/GenBank/DDBJ databases">
        <authorList>
            <person name="Nowell W R."/>
        </authorList>
    </citation>
    <scope>NUCLEOTIDE SEQUENCE</scope>
</reference>
<protein>
    <submittedName>
        <fullName evidence="2">Uncharacterized protein</fullName>
    </submittedName>
</protein>
<feature type="region of interest" description="Disordered" evidence="1">
    <location>
        <begin position="1"/>
        <end position="41"/>
    </location>
</feature>
<organism evidence="2 3">
    <name type="scientific">Rotaria socialis</name>
    <dbReference type="NCBI Taxonomy" id="392032"/>
    <lineage>
        <taxon>Eukaryota</taxon>
        <taxon>Metazoa</taxon>
        <taxon>Spiralia</taxon>
        <taxon>Gnathifera</taxon>
        <taxon>Rotifera</taxon>
        <taxon>Eurotatoria</taxon>
        <taxon>Bdelloidea</taxon>
        <taxon>Philodinida</taxon>
        <taxon>Philodinidae</taxon>
        <taxon>Rotaria</taxon>
    </lineage>
</organism>
<dbReference type="EMBL" id="CAJOBR010045373">
    <property type="protein sequence ID" value="CAF5036820.1"/>
    <property type="molecule type" value="Genomic_DNA"/>
</dbReference>